<name>A0AAW7ZHF2_9FIRM</name>
<dbReference type="RefSeq" id="WP_304544828.1">
    <property type="nucleotide sequence ID" value="NZ_JARPTC010000023.1"/>
</dbReference>
<evidence type="ECO:0000313" key="2">
    <source>
        <dbReference type="Proteomes" id="UP001172911"/>
    </source>
</evidence>
<comment type="caution">
    <text evidence="1">The sequence shown here is derived from an EMBL/GenBank/DDBJ whole genome shotgun (WGS) entry which is preliminary data.</text>
</comment>
<sequence>MECNKKIKEIKTLVVIFQKNILKIGETILPAPIGVDIDHKTGELKVPINIKPMGNVVLKPEIEKNLLINQGFLKLQLTFNDPCPTSCSDARRKIVREVVVPVQSVHKIDNLCPDDHVQEKVKVKAISVRGVPDSANCQKWNIIIKVILEVKLVISREELVSVPIIGDHEKKCKKHHCGYDNYLEPEAMTEFENFLEFLGETKN</sequence>
<protein>
    <recommendedName>
        <fullName evidence="3">SipL SPOCS domain-containing protein</fullName>
    </recommendedName>
</protein>
<dbReference type="EMBL" id="JARPTC010000023">
    <property type="protein sequence ID" value="MDO7788680.1"/>
    <property type="molecule type" value="Genomic_DNA"/>
</dbReference>
<reference evidence="1" key="2">
    <citation type="submission" date="2023-03" db="EMBL/GenBank/DDBJ databases">
        <authorList>
            <person name="Zhang Z."/>
        </authorList>
    </citation>
    <scope>NUCLEOTIDE SEQUENCE</scope>
    <source>
        <strain evidence="1">DSA</strain>
    </source>
</reference>
<proteinExistence type="predicted"/>
<reference evidence="1" key="1">
    <citation type="journal article" date="2023" name="J. Hazard. Mater.">
        <title>Anaerobic biodegradation of pyrene and benzo[a]pyrene by a new sulfate-reducing Desulforamulus aquiferis strain DSA.</title>
        <authorList>
            <person name="Zhang Z."/>
            <person name="Sun J."/>
            <person name="Gong X."/>
            <person name="Wang C."/>
            <person name="Wang H."/>
        </authorList>
    </citation>
    <scope>NUCLEOTIDE SEQUENCE</scope>
    <source>
        <strain evidence="1">DSA</strain>
    </source>
</reference>
<accession>A0AAW7ZHF2</accession>
<evidence type="ECO:0000313" key="1">
    <source>
        <dbReference type="EMBL" id="MDO7788680.1"/>
    </source>
</evidence>
<organism evidence="1 2">
    <name type="scientific">Desulforamulus aquiferis</name>
    <dbReference type="NCBI Taxonomy" id="1397668"/>
    <lineage>
        <taxon>Bacteria</taxon>
        <taxon>Bacillati</taxon>
        <taxon>Bacillota</taxon>
        <taxon>Clostridia</taxon>
        <taxon>Eubacteriales</taxon>
        <taxon>Peptococcaceae</taxon>
        <taxon>Desulforamulus</taxon>
    </lineage>
</organism>
<dbReference type="Proteomes" id="UP001172911">
    <property type="component" value="Unassembled WGS sequence"/>
</dbReference>
<dbReference type="AlphaFoldDB" id="A0AAW7ZHF2"/>
<evidence type="ECO:0008006" key="3">
    <source>
        <dbReference type="Google" id="ProtNLM"/>
    </source>
</evidence>
<keyword evidence="2" id="KW-1185">Reference proteome</keyword>
<gene>
    <name evidence="1" type="ORF">P6N53_15735</name>
</gene>